<dbReference type="Proteomes" id="UP000005709">
    <property type="component" value="Unassembled WGS sequence"/>
</dbReference>
<dbReference type="AlphaFoldDB" id="C8PKG6"/>
<protein>
    <submittedName>
        <fullName evidence="1">Uncharacterized protein</fullName>
    </submittedName>
</protein>
<dbReference type="RefSeq" id="WP_005872771.1">
    <property type="nucleotide sequence ID" value="NZ_ACYG01000030.1"/>
</dbReference>
<name>C8PKG6_9BACT</name>
<gene>
    <name evidence="1" type="ORF">CAMGR0001_0187</name>
</gene>
<reference evidence="1 2" key="1">
    <citation type="submission" date="2009-07" db="EMBL/GenBank/DDBJ databases">
        <authorList>
            <person name="Madupu R."/>
            <person name="Sebastian Y."/>
            <person name="Durkin A.S."/>
            <person name="Torralba M."/>
            <person name="Methe B."/>
            <person name="Sutton G.G."/>
            <person name="Strausberg R.L."/>
            <person name="Nelson K.E."/>
        </authorList>
    </citation>
    <scope>NUCLEOTIDE SEQUENCE [LARGE SCALE GENOMIC DNA]</scope>
    <source>
        <strain evidence="1 2">RM3268</strain>
    </source>
</reference>
<evidence type="ECO:0000313" key="1">
    <source>
        <dbReference type="EMBL" id="EEV16575.1"/>
    </source>
</evidence>
<dbReference type="EMBL" id="ACYG01000030">
    <property type="protein sequence ID" value="EEV16575.1"/>
    <property type="molecule type" value="Genomic_DNA"/>
</dbReference>
<accession>C8PKG6</accession>
<keyword evidence="2" id="KW-1185">Reference proteome</keyword>
<comment type="caution">
    <text evidence="1">The sequence shown here is derived from an EMBL/GenBank/DDBJ whole genome shotgun (WGS) entry which is preliminary data.</text>
</comment>
<organism evidence="1 2">
    <name type="scientific">Campylobacter gracilis RM3268</name>
    <dbReference type="NCBI Taxonomy" id="553220"/>
    <lineage>
        <taxon>Bacteria</taxon>
        <taxon>Pseudomonadati</taxon>
        <taxon>Campylobacterota</taxon>
        <taxon>Epsilonproteobacteria</taxon>
        <taxon>Campylobacterales</taxon>
        <taxon>Campylobacteraceae</taxon>
        <taxon>Campylobacter</taxon>
    </lineage>
</organism>
<proteinExistence type="predicted"/>
<sequence length="58" mass="6740">MTSFAIKIVGIKGETLDEIVNLAYDYAVNWRKDKLYTKENIKAIFEIANDKFEDIVKI</sequence>
<evidence type="ECO:0000313" key="2">
    <source>
        <dbReference type="Proteomes" id="UP000005709"/>
    </source>
</evidence>